<dbReference type="AlphaFoldDB" id="A0A367KVE4"/>
<dbReference type="InterPro" id="IPR013094">
    <property type="entry name" value="AB_hydrolase_3"/>
</dbReference>
<feature type="domain" description="Alpha/beta hydrolase fold-3" evidence="2">
    <location>
        <begin position="91"/>
        <end position="294"/>
    </location>
</feature>
<dbReference type="GO" id="GO:0016787">
    <property type="term" value="F:hydrolase activity"/>
    <property type="evidence" value="ECO:0007669"/>
    <property type="project" value="UniProtKB-KW"/>
</dbReference>
<name>A0A367KVE4_RHIST</name>
<dbReference type="PANTHER" id="PTHR48081:SF8">
    <property type="entry name" value="ALPHA_BETA HYDROLASE FOLD-3 DOMAIN-CONTAINING PROTEIN-RELATED"/>
    <property type="match status" value="1"/>
</dbReference>
<keyword evidence="1" id="KW-0378">Hydrolase</keyword>
<organism evidence="3 4">
    <name type="scientific">Rhizopus stolonifer</name>
    <name type="common">Rhizopus nigricans</name>
    <dbReference type="NCBI Taxonomy" id="4846"/>
    <lineage>
        <taxon>Eukaryota</taxon>
        <taxon>Fungi</taxon>
        <taxon>Fungi incertae sedis</taxon>
        <taxon>Mucoromycota</taxon>
        <taxon>Mucoromycotina</taxon>
        <taxon>Mucoromycetes</taxon>
        <taxon>Mucorales</taxon>
        <taxon>Mucorineae</taxon>
        <taxon>Rhizopodaceae</taxon>
        <taxon>Rhizopus</taxon>
    </lineage>
</organism>
<proteinExistence type="predicted"/>
<evidence type="ECO:0000256" key="1">
    <source>
        <dbReference type="ARBA" id="ARBA00022801"/>
    </source>
</evidence>
<dbReference type="Pfam" id="PF07859">
    <property type="entry name" value="Abhydrolase_3"/>
    <property type="match status" value="1"/>
</dbReference>
<accession>A0A367KVE4</accession>
<dbReference type="PANTHER" id="PTHR48081">
    <property type="entry name" value="AB HYDROLASE SUPERFAMILY PROTEIN C4A8.06C"/>
    <property type="match status" value="1"/>
</dbReference>
<evidence type="ECO:0000259" key="2">
    <source>
        <dbReference type="Pfam" id="PF07859"/>
    </source>
</evidence>
<dbReference type="Proteomes" id="UP000253551">
    <property type="component" value="Unassembled WGS sequence"/>
</dbReference>
<keyword evidence="4" id="KW-1185">Reference proteome</keyword>
<evidence type="ECO:0000313" key="4">
    <source>
        <dbReference type="Proteomes" id="UP000253551"/>
    </source>
</evidence>
<dbReference type="SUPFAM" id="SSF53474">
    <property type="entry name" value="alpha/beta-Hydrolases"/>
    <property type="match status" value="1"/>
</dbReference>
<evidence type="ECO:0000313" key="3">
    <source>
        <dbReference type="EMBL" id="RCI06155.1"/>
    </source>
</evidence>
<protein>
    <recommendedName>
        <fullName evidence="2">Alpha/beta hydrolase fold-3 domain-containing protein</fullName>
    </recommendedName>
</protein>
<sequence length="321" mass="35495">MTKPFPFPPNLAAIVKSTLNLKTEEEACLPHNARAFFDEMSGMTFERPDKDAKKQYKDVEKQDMVINSNGYKVKISILRPMGSKDQILPVGGGWVIGSYNTHISLTSMLVNMIPACLVFVEYSLSPEVKFPVAIEECYAALCWVQENAESIHVDPHRLAVLGDSAGANISASLTIFAKQKGNNGISFQVLGYPVLDTDFETESYQQNHDDMILPRSSVKYFFDAYLNNLDEYKSPLATPLNSPLELLQGLPPALILTAELDVLRTEGEMYAKKLKEAGVDAVCVRYLGNHHGFLSPATFDSSGLAALGQIASTLNRHWNEN</sequence>
<dbReference type="Gene3D" id="3.40.50.1820">
    <property type="entry name" value="alpha/beta hydrolase"/>
    <property type="match status" value="1"/>
</dbReference>
<dbReference type="InterPro" id="IPR029058">
    <property type="entry name" value="AB_hydrolase_fold"/>
</dbReference>
<dbReference type="OrthoDB" id="408631at2759"/>
<reference evidence="3 4" key="1">
    <citation type="journal article" date="2018" name="G3 (Bethesda)">
        <title>Phylogenetic and Phylogenomic Definition of Rhizopus Species.</title>
        <authorList>
            <person name="Gryganskyi A.P."/>
            <person name="Golan J."/>
            <person name="Dolatabadi S."/>
            <person name="Mondo S."/>
            <person name="Robb S."/>
            <person name="Idnurm A."/>
            <person name="Muszewska A."/>
            <person name="Steczkiewicz K."/>
            <person name="Masonjones S."/>
            <person name="Liao H.L."/>
            <person name="Gajdeczka M.T."/>
            <person name="Anike F."/>
            <person name="Vuek A."/>
            <person name="Anishchenko I.M."/>
            <person name="Voigt K."/>
            <person name="de Hoog G.S."/>
            <person name="Smith M.E."/>
            <person name="Heitman J."/>
            <person name="Vilgalys R."/>
            <person name="Stajich J.E."/>
        </authorList>
    </citation>
    <scope>NUCLEOTIDE SEQUENCE [LARGE SCALE GENOMIC DNA]</scope>
    <source>
        <strain evidence="3 4">LSU 92-RS-03</strain>
    </source>
</reference>
<dbReference type="InterPro" id="IPR050300">
    <property type="entry name" value="GDXG_lipolytic_enzyme"/>
</dbReference>
<gene>
    <name evidence="3" type="ORF">CU098_013613</name>
</gene>
<comment type="caution">
    <text evidence="3">The sequence shown here is derived from an EMBL/GenBank/DDBJ whole genome shotgun (WGS) entry which is preliminary data.</text>
</comment>
<dbReference type="EMBL" id="PJQM01000217">
    <property type="protein sequence ID" value="RCI06155.1"/>
    <property type="molecule type" value="Genomic_DNA"/>
</dbReference>
<dbReference type="STRING" id="4846.A0A367KVE4"/>